<keyword evidence="2" id="KW-1185">Reference proteome</keyword>
<dbReference type="EnsemblProtists" id="EOD15409">
    <property type="protein sequence ID" value="EOD15409"/>
    <property type="gene ID" value="EMIHUDRAFT_211612"/>
</dbReference>
<reference evidence="2" key="1">
    <citation type="journal article" date="2013" name="Nature">
        <title>Pan genome of the phytoplankton Emiliania underpins its global distribution.</title>
        <authorList>
            <person name="Read B.A."/>
            <person name="Kegel J."/>
            <person name="Klute M.J."/>
            <person name="Kuo A."/>
            <person name="Lefebvre S.C."/>
            <person name="Maumus F."/>
            <person name="Mayer C."/>
            <person name="Miller J."/>
            <person name="Monier A."/>
            <person name="Salamov A."/>
            <person name="Young J."/>
            <person name="Aguilar M."/>
            <person name="Claverie J.M."/>
            <person name="Frickenhaus S."/>
            <person name="Gonzalez K."/>
            <person name="Herman E.K."/>
            <person name="Lin Y.C."/>
            <person name="Napier J."/>
            <person name="Ogata H."/>
            <person name="Sarno A.F."/>
            <person name="Shmutz J."/>
            <person name="Schroeder D."/>
            <person name="de Vargas C."/>
            <person name="Verret F."/>
            <person name="von Dassow P."/>
            <person name="Valentin K."/>
            <person name="Van de Peer Y."/>
            <person name="Wheeler G."/>
            <person name="Dacks J.B."/>
            <person name="Delwiche C.F."/>
            <person name="Dyhrman S.T."/>
            <person name="Glockner G."/>
            <person name="John U."/>
            <person name="Richards T."/>
            <person name="Worden A.Z."/>
            <person name="Zhang X."/>
            <person name="Grigoriev I.V."/>
            <person name="Allen A.E."/>
            <person name="Bidle K."/>
            <person name="Borodovsky M."/>
            <person name="Bowler C."/>
            <person name="Brownlee C."/>
            <person name="Cock J.M."/>
            <person name="Elias M."/>
            <person name="Gladyshev V.N."/>
            <person name="Groth M."/>
            <person name="Guda C."/>
            <person name="Hadaegh A."/>
            <person name="Iglesias-Rodriguez M.D."/>
            <person name="Jenkins J."/>
            <person name="Jones B.M."/>
            <person name="Lawson T."/>
            <person name="Leese F."/>
            <person name="Lindquist E."/>
            <person name="Lobanov A."/>
            <person name="Lomsadze A."/>
            <person name="Malik S.B."/>
            <person name="Marsh M.E."/>
            <person name="Mackinder L."/>
            <person name="Mock T."/>
            <person name="Mueller-Roeber B."/>
            <person name="Pagarete A."/>
            <person name="Parker M."/>
            <person name="Probert I."/>
            <person name="Quesneville H."/>
            <person name="Raines C."/>
            <person name="Rensing S.A."/>
            <person name="Riano-Pachon D.M."/>
            <person name="Richier S."/>
            <person name="Rokitta S."/>
            <person name="Shiraiwa Y."/>
            <person name="Soanes D.M."/>
            <person name="van der Giezen M."/>
            <person name="Wahlund T.M."/>
            <person name="Williams B."/>
            <person name="Wilson W."/>
            <person name="Wolfe G."/>
            <person name="Wurch L.L."/>
        </authorList>
    </citation>
    <scope>NUCLEOTIDE SEQUENCE</scope>
</reference>
<dbReference type="HOGENOM" id="CLU_2390637_0_0_1"/>
<dbReference type="RefSeq" id="XP_005767838.1">
    <property type="nucleotide sequence ID" value="XM_005767781.1"/>
</dbReference>
<dbReference type="AlphaFoldDB" id="A0A0D3IVX4"/>
<dbReference type="PaxDb" id="2903-EOD15409"/>
<dbReference type="KEGG" id="ehx:EMIHUDRAFT_211612"/>
<organism evidence="1 2">
    <name type="scientific">Emiliania huxleyi (strain CCMP1516)</name>
    <dbReference type="NCBI Taxonomy" id="280463"/>
    <lineage>
        <taxon>Eukaryota</taxon>
        <taxon>Haptista</taxon>
        <taxon>Haptophyta</taxon>
        <taxon>Prymnesiophyceae</taxon>
        <taxon>Isochrysidales</taxon>
        <taxon>Noelaerhabdaceae</taxon>
        <taxon>Emiliania</taxon>
    </lineage>
</organism>
<name>A0A0D3IVX4_EMIH1</name>
<accession>A0A0D3IVX4</accession>
<protein>
    <submittedName>
        <fullName evidence="1">Uncharacterized protein</fullName>
    </submittedName>
</protein>
<evidence type="ECO:0000313" key="2">
    <source>
        <dbReference type="Proteomes" id="UP000013827"/>
    </source>
</evidence>
<proteinExistence type="predicted"/>
<evidence type="ECO:0000313" key="1">
    <source>
        <dbReference type="EnsemblProtists" id="EOD15409"/>
    </source>
</evidence>
<reference evidence="1" key="2">
    <citation type="submission" date="2024-10" db="UniProtKB">
        <authorList>
            <consortium name="EnsemblProtists"/>
        </authorList>
    </citation>
    <scope>IDENTIFICATION</scope>
</reference>
<dbReference type="GeneID" id="17261559"/>
<dbReference type="Proteomes" id="UP000013827">
    <property type="component" value="Unassembled WGS sequence"/>
</dbReference>
<sequence>MHVHASNPTAHDRSVGVWSPGVCLEYFAIRCGSGKRHVFFAFWTAFSVLLMEQVAKSHLHFVQKAAKDSWRHVALSACVSCKIRHFVAFSDTYM</sequence>